<dbReference type="Gene3D" id="2.30.290.10">
    <property type="entry name" value="BH3618-like"/>
    <property type="match status" value="1"/>
</dbReference>
<gene>
    <name evidence="4 5" type="primary">fliW</name>
    <name evidence="5" type="ORF">QR721_10085</name>
</gene>
<proteinExistence type="inferred from homology"/>
<dbReference type="EMBL" id="CP129113">
    <property type="protein sequence ID" value="WLV23979.1"/>
    <property type="molecule type" value="Genomic_DNA"/>
</dbReference>
<dbReference type="HAMAP" id="MF_01185">
    <property type="entry name" value="FliW"/>
    <property type="match status" value="1"/>
</dbReference>
<comment type="subunit">
    <text evidence="4">Interacts with translational regulator CsrA and flagellin(s).</text>
</comment>
<accession>A0ABY9KSU9</accession>
<evidence type="ECO:0000313" key="6">
    <source>
        <dbReference type="Proteomes" id="UP001180087"/>
    </source>
</evidence>
<dbReference type="PANTHER" id="PTHR39190:SF1">
    <property type="entry name" value="FLAGELLAR ASSEMBLY FACTOR FLIW"/>
    <property type="match status" value="1"/>
</dbReference>
<organism evidence="5 6">
    <name type="scientific">Aciduricibacillus chroicocephali</name>
    <dbReference type="NCBI Taxonomy" id="3054939"/>
    <lineage>
        <taxon>Bacteria</taxon>
        <taxon>Bacillati</taxon>
        <taxon>Bacillota</taxon>
        <taxon>Bacilli</taxon>
        <taxon>Bacillales</taxon>
        <taxon>Bacillaceae</taxon>
        <taxon>Aciduricibacillus</taxon>
    </lineage>
</organism>
<dbReference type="Proteomes" id="UP001180087">
    <property type="component" value="Chromosome"/>
</dbReference>
<dbReference type="InterPro" id="IPR003775">
    <property type="entry name" value="Flagellar_assembly_factor_FliW"/>
</dbReference>
<sequence length="143" mass="16294">MQIHTKYLGELTIEEKQIIHFPHGLPGFQEETRFVLMNLPDGGMFEVLQSAETPELAFIVASPYHFDQSYKVEIDEAVQESLEIEQPEDVAIYGIVTIRDPFAKSTINLKAPLLINVNKQLAKQHILTTDHYVTKTPIMKEEA</sequence>
<keyword evidence="2 4" id="KW-1005">Bacterial flagellum biogenesis</keyword>
<evidence type="ECO:0000256" key="4">
    <source>
        <dbReference type="HAMAP-Rule" id="MF_01185"/>
    </source>
</evidence>
<dbReference type="RefSeq" id="WP_348026545.1">
    <property type="nucleotide sequence ID" value="NZ_CP129113.1"/>
</dbReference>
<dbReference type="PANTHER" id="PTHR39190">
    <property type="entry name" value="FLAGELLAR ASSEMBLY FACTOR FLIW"/>
    <property type="match status" value="1"/>
</dbReference>
<keyword evidence="6" id="KW-1185">Reference proteome</keyword>
<keyword evidence="1 4" id="KW-0963">Cytoplasm</keyword>
<evidence type="ECO:0000313" key="5">
    <source>
        <dbReference type="EMBL" id="WLV23979.1"/>
    </source>
</evidence>
<dbReference type="InterPro" id="IPR024046">
    <property type="entry name" value="Flagellar_assmbl_FliW_dom_sf"/>
</dbReference>
<evidence type="ECO:0000256" key="3">
    <source>
        <dbReference type="ARBA" id="ARBA00022845"/>
    </source>
</evidence>
<dbReference type="NCBIfam" id="NF009793">
    <property type="entry name" value="PRK13285.1-1"/>
    <property type="match status" value="1"/>
</dbReference>
<comment type="similarity">
    <text evidence="4">Belongs to the FliW family.</text>
</comment>
<keyword evidence="5" id="KW-0966">Cell projection</keyword>
<keyword evidence="5" id="KW-0969">Cilium</keyword>
<comment type="function">
    <text evidence="4">Acts as an anti-CsrA protein, binds CsrA and prevents it from repressing translation of its target genes, one of which is flagellin. Binds to flagellin and participates in the assembly of the flagellum.</text>
</comment>
<evidence type="ECO:0000256" key="1">
    <source>
        <dbReference type="ARBA" id="ARBA00022490"/>
    </source>
</evidence>
<comment type="subcellular location">
    <subcellularLocation>
        <location evidence="4">Cytoplasm</location>
    </subcellularLocation>
</comment>
<keyword evidence="5" id="KW-0282">Flagellum</keyword>
<name>A0ABY9KSU9_9BACI</name>
<dbReference type="SUPFAM" id="SSF141457">
    <property type="entry name" value="BH3618-like"/>
    <property type="match status" value="1"/>
</dbReference>
<keyword evidence="4" id="KW-0143">Chaperone</keyword>
<keyword evidence="3 4" id="KW-0810">Translation regulation</keyword>
<reference evidence="5" key="1">
    <citation type="submission" date="2023-06" db="EMBL/GenBank/DDBJ databases">
        <title>A Treasure from Seagulls: Isolation and Description of Aciduricobacillus qingdaonensis gen. nov., sp. nov., a Rare Obligately Uric Acid-utilizing Member in the Family Bacillaceae.</title>
        <authorList>
            <person name="Liu W."/>
            <person name="Wang B."/>
        </authorList>
    </citation>
    <scope>NUCLEOTIDE SEQUENCE</scope>
    <source>
        <strain evidence="5">44XB</strain>
    </source>
</reference>
<dbReference type="Pfam" id="PF02623">
    <property type="entry name" value="FliW"/>
    <property type="match status" value="1"/>
</dbReference>
<evidence type="ECO:0000256" key="2">
    <source>
        <dbReference type="ARBA" id="ARBA00022795"/>
    </source>
</evidence>
<protein>
    <recommendedName>
        <fullName evidence="4">Flagellar assembly factor FliW</fullName>
    </recommendedName>
</protein>